<sequence length="71" mass="8322">MLVLSKMEETKWLRLTKGISSMKDKLFWNPIKLIKKQEGTTLIELIVAIAILSIVVTSFLIFYKMIFKYLL</sequence>
<gene>
    <name evidence="4" type="ORF">FEZ48_00865</name>
</gene>
<dbReference type="AlphaFoldDB" id="A0A5R9C7U2"/>
<keyword evidence="3" id="KW-0472">Membrane</keyword>
<evidence type="ECO:0000256" key="2">
    <source>
        <dbReference type="ARBA" id="ARBA00023287"/>
    </source>
</evidence>
<dbReference type="GO" id="GO:0009986">
    <property type="term" value="C:cell surface"/>
    <property type="evidence" value="ECO:0007669"/>
    <property type="project" value="UniProtKB-SubCell"/>
</dbReference>
<evidence type="ECO:0000256" key="3">
    <source>
        <dbReference type="SAM" id="Phobius"/>
    </source>
</evidence>
<dbReference type="RefSeq" id="WP_138470467.1">
    <property type="nucleotide sequence ID" value="NZ_VBTE01000002.1"/>
</dbReference>
<protein>
    <submittedName>
        <fullName evidence="4">Type II secretion system protein</fullName>
    </submittedName>
</protein>
<accession>A0A5R9C7U2</accession>
<feature type="transmembrane region" description="Helical" evidence="3">
    <location>
        <begin position="42"/>
        <end position="63"/>
    </location>
</feature>
<keyword evidence="3" id="KW-0812">Transmembrane</keyword>
<keyword evidence="3" id="KW-1133">Transmembrane helix</keyword>
<dbReference type="InterPro" id="IPR012902">
    <property type="entry name" value="N_methyl_site"/>
</dbReference>
<dbReference type="GO" id="GO:0030420">
    <property type="term" value="P:establishment of competence for transformation"/>
    <property type="evidence" value="ECO:0007669"/>
    <property type="project" value="UniProtKB-KW"/>
</dbReference>
<comment type="subcellular location">
    <subcellularLocation>
        <location evidence="1">Cell surface</location>
    </subcellularLocation>
</comment>
<proteinExistence type="predicted"/>
<organism evidence="4 5">
    <name type="scientific">Marinilactibacillus psychrotolerans</name>
    <dbReference type="NCBI Taxonomy" id="191770"/>
    <lineage>
        <taxon>Bacteria</taxon>
        <taxon>Bacillati</taxon>
        <taxon>Bacillota</taxon>
        <taxon>Bacilli</taxon>
        <taxon>Lactobacillales</taxon>
        <taxon>Carnobacteriaceae</taxon>
        <taxon>Marinilactibacillus</taxon>
    </lineage>
</organism>
<dbReference type="NCBIfam" id="TIGR02532">
    <property type="entry name" value="IV_pilin_GFxxxE"/>
    <property type="match status" value="1"/>
</dbReference>
<evidence type="ECO:0000256" key="1">
    <source>
        <dbReference type="ARBA" id="ARBA00004241"/>
    </source>
</evidence>
<name>A0A5R9C7U2_9LACT</name>
<dbReference type="EMBL" id="VBTE01000002">
    <property type="protein sequence ID" value="TLQ09335.1"/>
    <property type="molecule type" value="Genomic_DNA"/>
</dbReference>
<comment type="caution">
    <text evidence="4">The sequence shown here is derived from an EMBL/GenBank/DDBJ whole genome shotgun (WGS) entry which is preliminary data.</text>
</comment>
<keyword evidence="2" id="KW-0178">Competence</keyword>
<evidence type="ECO:0000313" key="4">
    <source>
        <dbReference type="EMBL" id="TLQ09335.1"/>
    </source>
</evidence>
<reference evidence="4 5" key="1">
    <citation type="submission" date="2019-05" db="EMBL/GenBank/DDBJ databases">
        <title>The metagenome of a microbial culture collection derived from dairy environment covers the genomic content of the human microbiome.</title>
        <authorList>
            <person name="Roder T."/>
            <person name="Wuthrich D."/>
            <person name="Sattari Z."/>
            <person name="Von Ah U."/>
            <person name="Bar C."/>
            <person name="Ronchi F."/>
            <person name="Macpherson A.J."/>
            <person name="Ganal-Vonarburg S.C."/>
            <person name="Bruggmann R."/>
            <person name="Vergeres G."/>
        </authorList>
    </citation>
    <scope>NUCLEOTIDE SEQUENCE [LARGE SCALE GENOMIC DNA]</scope>
    <source>
        <strain evidence="4 5">FAM 24235</strain>
    </source>
</reference>
<dbReference type="Proteomes" id="UP000307201">
    <property type="component" value="Unassembled WGS sequence"/>
</dbReference>
<evidence type="ECO:0000313" key="5">
    <source>
        <dbReference type="Proteomes" id="UP000307201"/>
    </source>
</evidence>
<dbReference type="Pfam" id="PF07963">
    <property type="entry name" value="N_methyl"/>
    <property type="match status" value="1"/>
</dbReference>